<protein>
    <submittedName>
        <fullName evidence="2">Putative ATPase</fullName>
    </submittedName>
</protein>
<reference evidence="2 3" key="1">
    <citation type="submission" date="2019-07" db="EMBL/GenBank/DDBJ databases">
        <title>Genomic Encyclopedia of Archaeal and Bacterial Type Strains, Phase II (KMG-II): from individual species to whole genera.</title>
        <authorList>
            <person name="Goeker M."/>
        </authorList>
    </citation>
    <scope>NUCLEOTIDE SEQUENCE [LARGE SCALE GENOMIC DNA]</scope>
    <source>
        <strain evidence="2 3">DSM 17527</strain>
    </source>
</reference>
<dbReference type="RefSeq" id="WP_148782109.1">
    <property type="nucleotide sequence ID" value="NZ_VNHU01000003.1"/>
</dbReference>
<feature type="domain" description="NadR/Ttd14 AAA" evidence="1">
    <location>
        <begin position="5"/>
        <end position="169"/>
    </location>
</feature>
<dbReference type="AlphaFoldDB" id="A0A5S5C7F8"/>
<comment type="caution">
    <text evidence="2">The sequence shown here is derived from an EMBL/GenBank/DDBJ whole genome shotgun (WGS) entry which is preliminary data.</text>
</comment>
<accession>A0A5S5C7F8</accession>
<evidence type="ECO:0000259" key="1">
    <source>
        <dbReference type="Pfam" id="PF13521"/>
    </source>
</evidence>
<dbReference type="Proteomes" id="UP000324376">
    <property type="component" value="Unassembled WGS sequence"/>
</dbReference>
<evidence type="ECO:0000313" key="3">
    <source>
        <dbReference type="Proteomes" id="UP000324376"/>
    </source>
</evidence>
<dbReference type="Gene3D" id="3.40.50.300">
    <property type="entry name" value="P-loop containing nucleotide triphosphate hydrolases"/>
    <property type="match status" value="1"/>
</dbReference>
<sequence>MTKQKIVITGGPSTGKTTVIDYLDSIGEVCLHEISRAVTLKAQEEGITQLFLENPTLFSQLLLDGRIKQFHEATDIKHSRIFLDRGIPDVIAYMNYSNTNNPDNFLEACATHRYDYVFLLPPWKEIHVTDNERYEDFEQAQKIHECLEKTYTELGYACIEVPFGTIEERSTFILEQLD</sequence>
<dbReference type="Pfam" id="PF13521">
    <property type="entry name" value="AAA_28"/>
    <property type="match status" value="1"/>
</dbReference>
<dbReference type="SUPFAM" id="SSF52540">
    <property type="entry name" value="P-loop containing nucleoside triphosphate hydrolases"/>
    <property type="match status" value="1"/>
</dbReference>
<name>A0A5S5C7F8_9FLAO</name>
<proteinExistence type="predicted"/>
<dbReference type="InterPro" id="IPR038727">
    <property type="entry name" value="NadR/Ttd14_AAA_dom"/>
</dbReference>
<keyword evidence="3" id="KW-1185">Reference proteome</keyword>
<dbReference type="InterPro" id="IPR027417">
    <property type="entry name" value="P-loop_NTPase"/>
</dbReference>
<organism evidence="2 3">
    <name type="scientific">Aquimarina intermedia</name>
    <dbReference type="NCBI Taxonomy" id="350814"/>
    <lineage>
        <taxon>Bacteria</taxon>
        <taxon>Pseudomonadati</taxon>
        <taxon>Bacteroidota</taxon>
        <taxon>Flavobacteriia</taxon>
        <taxon>Flavobacteriales</taxon>
        <taxon>Flavobacteriaceae</taxon>
        <taxon>Aquimarina</taxon>
    </lineage>
</organism>
<dbReference type="OrthoDB" id="5638848at2"/>
<evidence type="ECO:0000313" key="2">
    <source>
        <dbReference type="EMBL" id="TYP75109.1"/>
    </source>
</evidence>
<dbReference type="EMBL" id="VNHU01000003">
    <property type="protein sequence ID" value="TYP75109.1"/>
    <property type="molecule type" value="Genomic_DNA"/>
</dbReference>
<gene>
    <name evidence="2" type="ORF">BD809_103173</name>
</gene>